<keyword evidence="1" id="KW-0732">Signal</keyword>
<evidence type="ECO:0000256" key="1">
    <source>
        <dbReference type="SAM" id="SignalP"/>
    </source>
</evidence>
<sequence length="53" mass="5666">MRFTLLITMSAVPSLVISHDATGAANTTGSSPRRPLFTQSAFRCSTASVRQPQ</sequence>
<name>A0A0E9SC01_ANGAN</name>
<organism evidence="2">
    <name type="scientific">Anguilla anguilla</name>
    <name type="common">European freshwater eel</name>
    <name type="synonym">Muraena anguilla</name>
    <dbReference type="NCBI Taxonomy" id="7936"/>
    <lineage>
        <taxon>Eukaryota</taxon>
        <taxon>Metazoa</taxon>
        <taxon>Chordata</taxon>
        <taxon>Craniata</taxon>
        <taxon>Vertebrata</taxon>
        <taxon>Euteleostomi</taxon>
        <taxon>Actinopterygii</taxon>
        <taxon>Neopterygii</taxon>
        <taxon>Teleostei</taxon>
        <taxon>Anguilliformes</taxon>
        <taxon>Anguillidae</taxon>
        <taxon>Anguilla</taxon>
    </lineage>
</organism>
<proteinExistence type="predicted"/>
<dbReference type="EMBL" id="GBXM01069801">
    <property type="protein sequence ID" value="JAH38776.1"/>
    <property type="molecule type" value="Transcribed_RNA"/>
</dbReference>
<feature type="chain" id="PRO_5002432114" evidence="1">
    <location>
        <begin position="19"/>
        <end position="53"/>
    </location>
</feature>
<evidence type="ECO:0000313" key="2">
    <source>
        <dbReference type="EMBL" id="JAH38776.1"/>
    </source>
</evidence>
<feature type="signal peptide" evidence="1">
    <location>
        <begin position="1"/>
        <end position="18"/>
    </location>
</feature>
<reference evidence="2" key="2">
    <citation type="journal article" date="2015" name="Fish Shellfish Immunol.">
        <title>Early steps in the European eel (Anguilla anguilla)-Vibrio vulnificus interaction in the gills: Role of the RtxA13 toxin.</title>
        <authorList>
            <person name="Callol A."/>
            <person name="Pajuelo D."/>
            <person name="Ebbesson L."/>
            <person name="Teles M."/>
            <person name="MacKenzie S."/>
            <person name="Amaro C."/>
        </authorList>
    </citation>
    <scope>NUCLEOTIDE SEQUENCE</scope>
</reference>
<dbReference type="AlphaFoldDB" id="A0A0E9SC01"/>
<accession>A0A0E9SC01</accession>
<reference evidence="2" key="1">
    <citation type="submission" date="2014-11" db="EMBL/GenBank/DDBJ databases">
        <authorList>
            <person name="Amaro Gonzalez C."/>
        </authorList>
    </citation>
    <scope>NUCLEOTIDE SEQUENCE</scope>
</reference>
<protein>
    <submittedName>
        <fullName evidence="2">Uncharacterized protein</fullName>
    </submittedName>
</protein>